<evidence type="ECO:0000256" key="1">
    <source>
        <dbReference type="SAM" id="MobiDB-lite"/>
    </source>
</evidence>
<dbReference type="InterPro" id="IPR006867">
    <property type="entry name" value="DUF632"/>
</dbReference>
<dbReference type="Pfam" id="PF04783">
    <property type="entry name" value="DUF630"/>
    <property type="match status" value="1"/>
</dbReference>
<evidence type="ECO:0000313" key="5">
    <source>
        <dbReference type="Proteomes" id="UP000729402"/>
    </source>
</evidence>
<evidence type="ECO:0000313" key="4">
    <source>
        <dbReference type="EMBL" id="KAG8079266.1"/>
    </source>
</evidence>
<dbReference type="AlphaFoldDB" id="A0A8J5TJ71"/>
<evidence type="ECO:0008006" key="6">
    <source>
        <dbReference type="Google" id="ProtNLM"/>
    </source>
</evidence>
<proteinExistence type="predicted"/>
<reference evidence="4" key="2">
    <citation type="submission" date="2021-02" db="EMBL/GenBank/DDBJ databases">
        <authorList>
            <person name="Kimball J.A."/>
            <person name="Haas M.W."/>
            <person name="Macchietto M."/>
            <person name="Kono T."/>
            <person name="Duquette J."/>
            <person name="Shao M."/>
        </authorList>
    </citation>
    <scope>NUCLEOTIDE SEQUENCE</scope>
    <source>
        <tissue evidence="4">Fresh leaf tissue</tissue>
    </source>
</reference>
<dbReference type="InterPro" id="IPR006868">
    <property type="entry name" value="DUF630"/>
</dbReference>
<protein>
    <recommendedName>
        <fullName evidence="6">DUF632 domain-containing protein</fullName>
    </recommendedName>
</protein>
<dbReference type="PANTHER" id="PTHR21450">
    <property type="entry name" value="PROTEIN ALTERED PHOSPHATE STARVATION RESPONSE 1"/>
    <property type="match status" value="1"/>
</dbReference>
<accession>A0A8J5TJ71</accession>
<reference evidence="4" key="1">
    <citation type="journal article" date="2021" name="bioRxiv">
        <title>Whole Genome Assembly and Annotation of Northern Wild Rice, Zizania palustris L., Supports a Whole Genome Duplication in the Zizania Genus.</title>
        <authorList>
            <person name="Haas M."/>
            <person name="Kono T."/>
            <person name="Macchietto M."/>
            <person name="Millas R."/>
            <person name="McGilp L."/>
            <person name="Shao M."/>
            <person name="Duquette J."/>
            <person name="Hirsch C.N."/>
            <person name="Kimball J."/>
        </authorList>
    </citation>
    <scope>NUCLEOTIDE SEQUENCE</scope>
    <source>
        <tissue evidence="4">Fresh leaf tissue</tissue>
    </source>
</reference>
<dbReference type="Pfam" id="PF04782">
    <property type="entry name" value="DUF632"/>
    <property type="match status" value="1"/>
</dbReference>
<keyword evidence="5" id="KW-1185">Reference proteome</keyword>
<sequence>MRFRHGCAADRRRPWRRPRLLLSAPLPQPSRRLLLVASPVSYIRYTRASLPPSRIPFSFPFQAASSAVSATSEDGRADFTAQRRFPRRPSLRKLLRQERRRFVREAIDGRCALAAAHCDYVQSLRDTGFLLRKCFEPEELKESIPKNYSTFLSLRHASHMKAGRASIKTYQEKVAVPVTMTVASASSQGPTGTPPCDCFDQIYPGGNLFPVQHKNKPGQDFDKVNDLRCLPEEGIPELEEEGQITPSNEDDDFAESKDNFENEEDGFAEPKDYLDNPSAEISVAVSKNHIDMPAKNTSTNQAPSCHDYGGVASKETALSNTDCQSDKPKNVRIMIDLHTNENDGISAGDPVNVIPSSAAAVSMGSTEPYPHENIPVNDSYSCMVEIEILFSRACDSGKEVTRVLDEDKLQFRTLLPEEIAHGSKPSSFIATLFACCREDVPLPETPSQAEVKYLTWHRSVSSQLSPSRNPPGTNALMHTSTLDKLYAWEGKLYDEVKANSAICRRYDEKCKQLRDQESRGKNQIHVDFTRATVKDLYSRILVAIQKIDFISKNIEDIRDKELQPQMDELIGSLTRMWATMLECHQLQYAIIKLVSSKCSMKLSFQSDSQCQYALLLSAKLSKLCSDFQNWVSTHKAYLSSLNLWLHKCMKPLKRRKISKKQNVVDVSLTECAVAPIFITCETWLKCMDDLPTNELVKAMDDLIADVGGEILRNNAPADLQSSLKTFLEKLEDFSVVSLQKYIDLQKNINTAKERLLRED</sequence>
<name>A0A8J5TJ71_ZIZPA</name>
<comment type="caution">
    <text evidence="4">The sequence shown here is derived from an EMBL/GenBank/DDBJ whole genome shotgun (WGS) entry which is preliminary data.</text>
</comment>
<dbReference type="Proteomes" id="UP000729402">
    <property type="component" value="Unassembled WGS sequence"/>
</dbReference>
<feature type="compositionally biased region" description="Acidic residues" evidence="1">
    <location>
        <begin position="236"/>
        <end position="253"/>
    </location>
</feature>
<gene>
    <name evidence="4" type="ORF">GUJ93_ZPchr0007g3284</name>
</gene>
<dbReference type="EMBL" id="JAAALK010000282">
    <property type="protein sequence ID" value="KAG8079266.1"/>
    <property type="molecule type" value="Genomic_DNA"/>
</dbReference>
<dbReference type="PANTHER" id="PTHR21450:SF30">
    <property type="entry name" value="OS07G0686500 PROTEIN"/>
    <property type="match status" value="1"/>
</dbReference>
<feature type="domain" description="DUF630" evidence="3">
    <location>
        <begin position="97"/>
        <end position="138"/>
    </location>
</feature>
<dbReference type="OrthoDB" id="694308at2759"/>
<feature type="domain" description="DUF632" evidence="2">
    <location>
        <begin position="381"/>
        <end position="706"/>
    </location>
</feature>
<feature type="region of interest" description="Disordered" evidence="1">
    <location>
        <begin position="236"/>
        <end position="257"/>
    </location>
</feature>
<evidence type="ECO:0000259" key="3">
    <source>
        <dbReference type="Pfam" id="PF04783"/>
    </source>
</evidence>
<organism evidence="4 5">
    <name type="scientific">Zizania palustris</name>
    <name type="common">Northern wild rice</name>
    <dbReference type="NCBI Taxonomy" id="103762"/>
    <lineage>
        <taxon>Eukaryota</taxon>
        <taxon>Viridiplantae</taxon>
        <taxon>Streptophyta</taxon>
        <taxon>Embryophyta</taxon>
        <taxon>Tracheophyta</taxon>
        <taxon>Spermatophyta</taxon>
        <taxon>Magnoliopsida</taxon>
        <taxon>Liliopsida</taxon>
        <taxon>Poales</taxon>
        <taxon>Poaceae</taxon>
        <taxon>BOP clade</taxon>
        <taxon>Oryzoideae</taxon>
        <taxon>Oryzeae</taxon>
        <taxon>Zizaniinae</taxon>
        <taxon>Zizania</taxon>
    </lineage>
</organism>
<evidence type="ECO:0000259" key="2">
    <source>
        <dbReference type="Pfam" id="PF04782"/>
    </source>
</evidence>